<dbReference type="PROSITE" id="PS50106">
    <property type="entry name" value="PDZ"/>
    <property type="match status" value="1"/>
</dbReference>
<dbReference type="InterPro" id="IPR052118">
    <property type="entry name" value="Rho-GAP_regulator"/>
</dbReference>
<dbReference type="GeneID" id="100204451"/>
<feature type="domain" description="PDZ" evidence="2">
    <location>
        <begin position="211"/>
        <end position="282"/>
    </location>
</feature>
<dbReference type="SUPFAM" id="SSF50156">
    <property type="entry name" value="PDZ domain-like"/>
    <property type="match status" value="1"/>
</dbReference>
<evidence type="ECO:0000313" key="4">
    <source>
        <dbReference type="RefSeq" id="XP_065647883.1"/>
    </source>
</evidence>
<dbReference type="Pfam" id="PF17820">
    <property type="entry name" value="PDZ_6"/>
    <property type="match status" value="1"/>
</dbReference>
<dbReference type="Gene3D" id="2.30.42.10">
    <property type="match status" value="1"/>
</dbReference>
<feature type="region of interest" description="Disordered" evidence="1">
    <location>
        <begin position="358"/>
        <end position="387"/>
    </location>
</feature>
<dbReference type="InterPro" id="IPR041489">
    <property type="entry name" value="PDZ_6"/>
</dbReference>
<evidence type="ECO:0000313" key="3">
    <source>
        <dbReference type="Proteomes" id="UP001652625"/>
    </source>
</evidence>
<reference evidence="4" key="2">
    <citation type="submission" date="2025-08" db="UniProtKB">
        <authorList>
            <consortium name="RefSeq"/>
        </authorList>
    </citation>
    <scope>IDENTIFICATION</scope>
</reference>
<dbReference type="InterPro" id="IPR001478">
    <property type="entry name" value="PDZ"/>
</dbReference>
<protein>
    <submittedName>
        <fullName evidence="4">Uncharacterized protein LOC100204451 isoform X2</fullName>
    </submittedName>
</protein>
<dbReference type="PANTHER" id="PTHR46150">
    <property type="entry name" value="RHO GTPASE-ACTIVATING PROTEIN 100F"/>
    <property type="match status" value="1"/>
</dbReference>
<keyword evidence="3" id="KW-1185">Reference proteome</keyword>
<dbReference type="PANTHER" id="PTHR46150:SF3">
    <property type="entry name" value="RHO GTPASE-ACTIVATING PROTEIN 100F"/>
    <property type="match status" value="1"/>
</dbReference>
<dbReference type="InterPro" id="IPR036034">
    <property type="entry name" value="PDZ_sf"/>
</dbReference>
<accession>A0ABM4BFY4</accession>
<organism evidence="3 4">
    <name type="scientific">Hydra vulgaris</name>
    <name type="common">Hydra</name>
    <name type="synonym">Hydra attenuata</name>
    <dbReference type="NCBI Taxonomy" id="6087"/>
    <lineage>
        <taxon>Eukaryota</taxon>
        <taxon>Metazoa</taxon>
        <taxon>Cnidaria</taxon>
        <taxon>Hydrozoa</taxon>
        <taxon>Hydroidolina</taxon>
        <taxon>Anthoathecata</taxon>
        <taxon>Aplanulata</taxon>
        <taxon>Hydridae</taxon>
        <taxon>Hydra</taxon>
    </lineage>
</organism>
<dbReference type="SMART" id="SM00228">
    <property type="entry name" value="PDZ"/>
    <property type="match status" value="1"/>
</dbReference>
<name>A0ABM4BFY4_HYDVU</name>
<dbReference type="Proteomes" id="UP001652625">
    <property type="component" value="Chromosome 02"/>
</dbReference>
<feature type="compositionally biased region" description="Polar residues" evidence="1">
    <location>
        <begin position="361"/>
        <end position="381"/>
    </location>
</feature>
<evidence type="ECO:0000259" key="2">
    <source>
        <dbReference type="PROSITE" id="PS50106"/>
    </source>
</evidence>
<proteinExistence type="predicted"/>
<sequence>MRSAHLDVKKNNLNYKDEFYSRESPCLIARNQSSISNRVCYDSKPLSSCSCYEPFESSEDISSSVVSYNDLSSLSMDSLADDGFSSSASISKRAYNQSNCNESFISYSSSLQSNQSDQVKYSGILKRTKSIFDEEKEDFINTDNTQITLEIINKIQENELEDILQYADDIISPDPSTLRTCSSQPVKIVEGSFRHILSVKDSSSKLFKYRTIEISKKDMPDLGFSVRKGDGWENISGVYISRVCLGSIFDKYELLTVGDEIVQINKIEVHNMSIPDVIKIMQIPRRLCLTVKILTPFTCKKNRGNDVKHKCFSKPISYDKYKIAQLKINTQKNNKTKTTITTLATTHNLSKKTNDMLYERSNGSNKSSNLKTERNNTTLSPYRTMEGGNVVQLNKQSLLTVPDNKLQQNNRKTSFVTWSDLIYNNN</sequence>
<reference evidence="3" key="1">
    <citation type="submission" date="2025-05" db="UniProtKB">
        <authorList>
            <consortium name="RefSeq"/>
        </authorList>
    </citation>
    <scope>NUCLEOTIDE SEQUENCE [LARGE SCALE GENOMIC DNA]</scope>
</reference>
<dbReference type="CDD" id="cd06718">
    <property type="entry name" value="PDZ_Par6-like"/>
    <property type="match status" value="1"/>
</dbReference>
<evidence type="ECO:0000256" key="1">
    <source>
        <dbReference type="SAM" id="MobiDB-lite"/>
    </source>
</evidence>
<dbReference type="RefSeq" id="XP_065647883.1">
    <property type="nucleotide sequence ID" value="XM_065791811.1"/>
</dbReference>
<gene>
    <name evidence="4" type="primary">LOC100204451</name>
</gene>